<reference evidence="1 2" key="1">
    <citation type="submission" date="2024-09" db="EMBL/GenBank/DDBJ databases">
        <authorList>
            <person name="Lee S.D."/>
        </authorList>
    </citation>
    <scope>NUCLEOTIDE SEQUENCE [LARGE SCALE GENOMIC DNA]</scope>
    <source>
        <strain evidence="1 2">N1-5</strain>
    </source>
</reference>
<comment type="caution">
    <text evidence="1">The sequence shown here is derived from an EMBL/GenBank/DDBJ whole genome shotgun (WGS) entry which is preliminary data.</text>
</comment>
<accession>A0ABV6UW66</accession>
<protein>
    <recommendedName>
        <fullName evidence="3">PIN domain-containing protein</fullName>
    </recommendedName>
</protein>
<gene>
    <name evidence="1" type="ORF">ACEZDJ_30985</name>
</gene>
<organism evidence="1 2">
    <name type="scientific">Streptacidiphilus cavernicola</name>
    <dbReference type="NCBI Taxonomy" id="3342716"/>
    <lineage>
        <taxon>Bacteria</taxon>
        <taxon>Bacillati</taxon>
        <taxon>Actinomycetota</taxon>
        <taxon>Actinomycetes</taxon>
        <taxon>Kitasatosporales</taxon>
        <taxon>Streptomycetaceae</taxon>
        <taxon>Streptacidiphilus</taxon>
    </lineage>
</organism>
<sequence>MIILDTSAVTALASGHRKLARIAENAARSPFRHLLVPALCLMQAEVAEADAGLHALSLPGIDIEALDPVAAIAVAAMVRDGYGAPDTAHALYATLPSAHRPEADLLLTARHHDYPPGTITIDIDDDRLLD</sequence>
<dbReference type="Proteomes" id="UP001592528">
    <property type="component" value="Unassembled WGS sequence"/>
</dbReference>
<keyword evidence="2" id="KW-1185">Reference proteome</keyword>
<name>A0ABV6UW66_9ACTN</name>
<evidence type="ECO:0000313" key="1">
    <source>
        <dbReference type="EMBL" id="MFC1405724.1"/>
    </source>
</evidence>
<proteinExistence type="predicted"/>
<dbReference type="RefSeq" id="WP_030263443.1">
    <property type="nucleotide sequence ID" value="NZ_JBHEZZ010000023.1"/>
</dbReference>
<evidence type="ECO:0008006" key="3">
    <source>
        <dbReference type="Google" id="ProtNLM"/>
    </source>
</evidence>
<evidence type="ECO:0000313" key="2">
    <source>
        <dbReference type="Proteomes" id="UP001592528"/>
    </source>
</evidence>
<dbReference type="EMBL" id="JBHEZZ010000023">
    <property type="protein sequence ID" value="MFC1405724.1"/>
    <property type="molecule type" value="Genomic_DNA"/>
</dbReference>